<feature type="domain" description="Alkaline phosphatase-like protein PglZ N-terminal" evidence="2">
    <location>
        <begin position="19"/>
        <end position="104"/>
    </location>
</feature>
<evidence type="ECO:0000259" key="1">
    <source>
        <dbReference type="Pfam" id="PF25861"/>
    </source>
</evidence>
<evidence type="ECO:0000313" key="5">
    <source>
        <dbReference type="Proteomes" id="UP001431656"/>
    </source>
</evidence>
<keyword evidence="5" id="KW-1185">Reference proteome</keyword>
<feature type="domain" description="Alkaline phosphatase-like protein PglZ C-terminal" evidence="3">
    <location>
        <begin position="797"/>
        <end position="898"/>
    </location>
</feature>
<proteinExistence type="predicted"/>
<accession>A0AAN0K7F8</accession>
<name>A0AAN0K7F8_9ACTN</name>
<dbReference type="InterPro" id="IPR058882">
    <property type="entry name" value="PglZ_C"/>
</dbReference>
<dbReference type="Pfam" id="PF25863">
    <property type="entry name" value="PglZ_C"/>
    <property type="match status" value="1"/>
</dbReference>
<dbReference type="Pfam" id="PF25862">
    <property type="entry name" value="PglZ_1st"/>
    <property type="match status" value="1"/>
</dbReference>
<dbReference type="Pfam" id="PF25861">
    <property type="entry name" value="PglZ_2nd"/>
    <property type="match status" value="1"/>
</dbReference>
<sequence>MTADVIPGATVTPAVARAIIDQARASRYPHGVLGLRASPAATRQVSFTHRDQPVQIVPAASALAVREAIRQAEPSGWLVVVTDRSDDDLGPGLLAQFVWQRLRHPNPWQAVQQRFSANGVDAKLLQTRQAREVATGLLELSPPDGWPPAPAGVLTRDHALGCVARTELGLPDGPVDLITVLHWSTQRGLAATIARLRARAGEATVDAVLDWIAEAAGEAAPLVAALLRAGNPSDIVPLGVVLDCLLQSPTRQDAELALARLEHRWGDVPRAALQATARLSGVVVTGLLGGRATVENARQVLVRADELLTEAQALPLAGASRLLPSGLTRRLRALAETFRTVPNDDPVRLEAAWAKVTEHELSEVDPRVAPARAGVRLARWLRTPDVPTATLAELAGRHLAVDAWVDSAVNDAETGVDEHSLAAALEHVLGQVQQRRDDHDLVFAAALAREGCGGRVPGLLGLEDLLPEVVVPLARKYPTLLLVLDGMSAGVATEILTHATLEFDLQECQLPGATARTPALAVLPTVTEFSRASLLSGRLTSGQQDAERAGFEALAQAHSLGEVKLVHKKGLDSSRQGFELADDVRQAISDVDRYKLVGCVLNTIDDALDRTDPGGTDWTAETVKHLAPLLRAAMSAGRLVVLTSDHGHVVERRRGTQRGTGVGGRYRAATSGPVEADEVLASGPRVLTPDHQAVLAVNERLRYGPLKAGYHGGAAPAEAVVPVALLTPSTLVHDLVVAPVAEPDWWETAGISGGGGLGVLGANGPASAPSGRVARVKAPERQPDLFSEPEPVPAGDQPGVGAALVASATYRAQKSLVGRLGVTDEAIATLVDALASATDRRLPAGRVAPVLGVSANRVPMVMSQVAKLLNVEGYPVVSTDPATQAVTLDAALLAEQYGVYQTP</sequence>
<dbReference type="InterPro" id="IPR058880">
    <property type="entry name" value="PglZ_N"/>
</dbReference>
<protein>
    <submittedName>
        <fullName evidence="4">BREX-2 system phosphatase PglZ</fullName>
    </submittedName>
</protein>
<dbReference type="InterPro" id="IPR047992">
    <property type="entry name" value="BREX_PglZ"/>
</dbReference>
<dbReference type="Pfam" id="PF08665">
    <property type="entry name" value="PglZ"/>
    <property type="match status" value="1"/>
</dbReference>
<reference evidence="4" key="1">
    <citation type="journal article" date="2024" name="Int. J. Syst. Evol. Microbiol.">
        <title>Brooklawnia propionicigenes sp. nov., a facultatively anaerobic, propionate-producing bacterium isolated from a methanogenic reactor treating waste from cattle farms.</title>
        <authorList>
            <person name="Akita Y."/>
            <person name="Ueki A."/>
            <person name="Tonouchi A."/>
            <person name="Sugawara Y."/>
            <person name="Honma S."/>
            <person name="Kaku N."/>
            <person name="Ueki K."/>
        </authorList>
    </citation>
    <scope>NUCLEOTIDE SEQUENCE</scope>
    <source>
        <strain evidence="4">SH051</strain>
    </source>
</reference>
<dbReference type="KEGG" id="broo:brsh051_07420"/>
<evidence type="ECO:0000313" key="4">
    <source>
        <dbReference type="EMBL" id="BEH01461.1"/>
    </source>
</evidence>
<evidence type="ECO:0000259" key="3">
    <source>
        <dbReference type="Pfam" id="PF25863"/>
    </source>
</evidence>
<organism evidence="4 5">
    <name type="scientific">Brooklawnia propionicigenes</name>
    <dbReference type="NCBI Taxonomy" id="3041175"/>
    <lineage>
        <taxon>Bacteria</taxon>
        <taxon>Bacillati</taxon>
        <taxon>Actinomycetota</taxon>
        <taxon>Actinomycetes</taxon>
        <taxon>Propionibacteriales</taxon>
        <taxon>Propionibacteriaceae</taxon>
        <taxon>Brooklawnia</taxon>
    </lineage>
</organism>
<dbReference type="SUPFAM" id="SSF53649">
    <property type="entry name" value="Alkaline phosphatase-like"/>
    <property type="match status" value="1"/>
</dbReference>
<dbReference type="RefSeq" id="WP_286267702.1">
    <property type="nucleotide sequence ID" value="NZ_AP028056.1"/>
</dbReference>
<evidence type="ECO:0000259" key="2">
    <source>
        <dbReference type="Pfam" id="PF25862"/>
    </source>
</evidence>
<feature type="domain" description="Alkaline phosphatase-like protein PglZ second" evidence="1">
    <location>
        <begin position="176"/>
        <end position="322"/>
    </location>
</feature>
<dbReference type="EMBL" id="AP028056">
    <property type="protein sequence ID" value="BEH01461.1"/>
    <property type="molecule type" value="Genomic_DNA"/>
</dbReference>
<dbReference type="AlphaFoldDB" id="A0AAN0K7F8"/>
<dbReference type="InterPro" id="IPR017850">
    <property type="entry name" value="Alkaline_phosphatase_core_sf"/>
</dbReference>
<dbReference type="NCBIfam" id="NF033446">
    <property type="entry name" value="BREX_PglZ_2"/>
    <property type="match status" value="1"/>
</dbReference>
<dbReference type="Proteomes" id="UP001431656">
    <property type="component" value="Chromosome"/>
</dbReference>
<dbReference type="InterPro" id="IPR058881">
    <property type="entry name" value="PglZ_2nd"/>
</dbReference>
<gene>
    <name evidence="4" type="primary">pglZ</name>
    <name evidence="4" type="ORF">brsh051_07420</name>
</gene>